<proteinExistence type="predicted"/>
<evidence type="ECO:0000313" key="2">
    <source>
        <dbReference type="EMBL" id="KAK3048059.1"/>
    </source>
</evidence>
<dbReference type="EMBL" id="JAWDJX010000053">
    <property type="protein sequence ID" value="KAK3048059.1"/>
    <property type="molecule type" value="Genomic_DNA"/>
</dbReference>
<comment type="caution">
    <text evidence="2">The sequence shown here is derived from an EMBL/GenBank/DDBJ whole genome shotgun (WGS) entry which is preliminary data.</text>
</comment>
<accession>A0AAJ0D7G5</accession>
<organism evidence="2 3">
    <name type="scientific">Extremus antarcticus</name>
    <dbReference type="NCBI Taxonomy" id="702011"/>
    <lineage>
        <taxon>Eukaryota</taxon>
        <taxon>Fungi</taxon>
        <taxon>Dikarya</taxon>
        <taxon>Ascomycota</taxon>
        <taxon>Pezizomycotina</taxon>
        <taxon>Dothideomycetes</taxon>
        <taxon>Dothideomycetidae</taxon>
        <taxon>Mycosphaerellales</taxon>
        <taxon>Extremaceae</taxon>
        <taxon>Extremus</taxon>
    </lineage>
</organism>
<feature type="compositionally biased region" description="Polar residues" evidence="1">
    <location>
        <begin position="33"/>
        <end position="42"/>
    </location>
</feature>
<name>A0AAJ0D7G5_9PEZI</name>
<dbReference type="Proteomes" id="UP001271007">
    <property type="component" value="Unassembled WGS sequence"/>
</dbReference>
<keyword evidence="3" id="KW-1185">Reference proteome</keyword>
<sequence length="166" mass="18865">MSQSRLKNLSPPTPPSAHKLLVIEDNEEDTAEQVPTQSSSELGLTRLPDTNTDHFLKLLEPYVQANSTAFKHRLNKASMTVNGLSLERSTVLRLLTRFPKNAEEVKFGDIHQSLFGSKKAIDLHTPFVGKTYQQKKDLLRRSDTNDERRALTQDMAETYSWDIIIN</sequence>
<gene>
    <name evidence="2" type="ORF">LTR09_010574</name>
</gene>
<reference evidence="2" key="1">
    <citation type="submission" date="2023-04" db="EMBL/GenBank/DDBJ databases">
        <title>Black Yeasts Isolated from many extreme environments.</title>
        <authorList>
            <person name="Coleine C."/>
            <person name="Stajich J.E."/>
            <person name="Selbmann L."/>
        </authorList>
    </citation>
    <scope>NUCLEOTIDE SEQUENCE</scope>
    <source>
        <strain evidence="2">CCFEE 5312</strain>
    </source>
</reference>
<feature type="region of interest" description="Disordered" evidence="1">
    <location>
        <begin position="27"/>
        <end position="47"/>
    </location>
</feature>
<evidence type="ECO:0000256" key="1">
    <source>
        <dbReference type="SAM" id="MobiDB-lite"/>
    </source>
</evidence>
<dbReference type="AlphaFoldDB" id="A0AAJ0D7G5"/>
<protein>
    <submittedName>
        <fullName evidence="2">Uncharacterized protein</fullName>
    </submittedName>
</protein>
<evidence type="ECO:0000313" key="3">
    <source>
        <dbReference type="Proteomes" id="UP001271007"/>
    </source>
</evidence>